<keyword evidence="4" id="KW-1185">Reference proteome</keyword>
<organism evidence="3 4">
    <name type="scientific">Paraphaeosphaeria minitans</name>
    <dbReference type="NCBI Taxonomy" id="565426"/>
    <lineage>
        <taxon>Eukaryota</taxon>
        <taxon>Fungi</taxon>
        <taxon>Dikarya</taxon>
        <taxon>Ascomycota</taxon>
        <taxon>Pezizomycotina</taxon>
        <taxon>Dothideomycetes</taxon>
        <taxon>Pleosporomycetidae</taxon>
        <taxon>Pleosporales</taxon>
        <taxon>Massarineae</taxon>
        <taxon>Didymosphaeriaceae</taxon>
        <taxon>Paraphaeosphaeria</taxon>
    </lineage>
</organism>
<comment type="similarity">
    <text evidence="1">Belongs to the GMC oxidoreductase family.</text>
</comment>
<gene>
    <name evidence="3" type="ORF">PMIN01_07258</name>
</gene>
<proteinExistence type="inferred from homology"/>
<dbReference type="SUPFAM" id="SSF51905">
    <property type="entry name" value="FAD/NAD(P)-binding domain"/>
    <property type="match status" value="1"/>
</dbReference>
<comment type="caution">
    <text evidence="3">The sequence shown here is derived from an EMBL/GenBank/DDBJ whole genome shotgun (WGS) entry which is preliminary data.</text>
</comment>
<reference evidence="3" key="1">
    <citation type="journal article" date="2020" name="Mol. Plant Microbe Interact.">
        <title>Genome Sequence of the Biocontrol Agent Coniothyrium minitans strain Conio (IMI 134523).</title>
        <authorList>
            <person name="Patel D."/>
            <person name="Shittu T.A."/>
            <person name="Baroncelli R."/>
            <person name="Muthumeenakshi S."/>
            <person name="Osborne T.H."/>
            <person name="Janganan T.K."/>
            <person name="Sreenivasaprasad S."/>
        </authorList>
    </citation>
    <scope>NUCLEOTIDE SEQUENCE</scope>
    <source>
        <strain evidence="3">Conio</strain>
    </source>
</reference>
<sequence>MGKEDDMNAVVDSKAQVSRVSGLRVVDTSSFALLPPWHPQSTIHALAEKTVNDIKAAN</sequence>
<dbReference type="GO" id="GO:0050660">
    <property type="term" value="F:flavin adenine dinucleotide binding"/>
    <property type="evidence" value="ECO:0007669"/>
    <property type="project" value="InterPro"/>
</dbReference>
<dbReference type="EMBL" id="WJXW01000007">
    <property type="protein sequence ID" value="KAF9734355.1"/>
    <property type="molecule type" value="Genomic_DNA"/>
</dbReference>
<dbReference type="GO" id="GO:0044550">
    <property type="term" value="P:secondary metabolite biosynthetic process"/>
    <property type="evidence" value="ECO:0007669"/>
    <property type="project" value="TreeGrafter"/>
</dbReference>
<dbReference type="PANTHER" id="PTHR11552:SF138">
    <property type="entry name" value="DEHYDROGENASE PKFF-RELATED"/>
    <property type="match status" value="1"/>
</dbReference>
<evidence type="ECO:0000313" key="4">
    <source>
        <dbReference type="Proteomes" id="UP000756921"/>
    </source>
</evidence>
<evidence type="ECO:0000313" key="3">
    <source>
        <dbReference type="EMBL" id="KAF9734355.1"/>
    </source>
</evidence>
<accession>A0A9P6GG37</accession>
<protein>
    <submittedName>
        <fullName evidence="3">Versicolorin b synthase</fullName>
    </submittedName>
</protein>
<dbReference type="Pfam" id="PF05199">
    <property type="entry name" value="GMC_oxred_C"/>
    <property type="match status" value="1"/>
</dbReference>
<dbReference type="PANTHER" id="PTHR11552">
    <property type="entry name" value="GLUCOSE-METHANOL-CHOLINE GMC OXIDOREDUCTASE"/>
    <property type="match status" value="1"/>
</dbReference>
<evidence type="ECO:0000259" key="2">
    <source>
        <dbReference type="Pfam" id="PF05199"/>
    </source>
</evidence>
<evidence type="ECO:0000256" key="1">
    <source>
        <dbReference type="ARBA" id="ARBA00010790"/>
    </source>
</evidence>
<dbReference type="InterPro" id="IPR036188">
    <property type="entry name" value="FAD/NAD-bd_sf"/>
</dbReference>
<feature type="domain" description="Glucose-methanol-choline oxidoreductase C-terminal" evidence="2">
    <location>
        <begin position="1"/>
        <end position="47"/>
    </location>
</feature>
<dbReference type="AlphaFoldDB" id="A0A9P6GG37"/>
<dbReference type="OrthoDB" id="269227at2759"/>
<dbReference type="InterPro" id="IPR012132">
    <property type="entry name" value="GMC_OxRdtase"/>
</dbReference>
<dbReference type="Gene3D" id="3.50.50.60">
    <property type="entry name" value="FAD/NAD(P)-binding domain"/>
    <property type="match status" value="1"/>
</dbReference>
<name>A0A9P6GG37_9PLEO</name>
<dbReference type="InterPro" id="IPR007867">
    <property type="entry name" value="GMC_OxRtase_C"/>
</dbReference>
<dbReference type="GO" id="GO:0016614">
    <property type="term" value="F:oxidoreductase activity, acting on CH-OH group of donors"/>
    <property type="evidence" value="ECO:0007669"/>
    <property type="project" value="InterPro"/>
</dbReference>
<dbReference type="Proteomes" id="UP000756921">
    <property type="component" value="Unassembled WGS sequence"/>
</dbReference>